<dbReference type="PANTHER" id="PTHR30477">
    <property type="entry name" value="ABC-TRANSPORTER METAL-BINDING PROTEIN"/>
    <property type="match status" value="1"/>
</dbReference>
<feature type="transmembrane region" description="Helical" evidence="7">
    <location>
        <begin position="20"/>
        <end position="40"/>
    </location>
</feature>
<evidence type="ECO:0000313" key="8">
    <source>
        <dbReference type="EMBL" id="QNN60983.1"/>
    </source>
</evidence>
<dbReference type="PANTHER" id="PTHR30477:SF13">
    <property type="entry name" value="IRON TRANSPORT SYSTEM MEMBRANE PROTEIN HI_0360-RELATED"/>
    <property type="match status" value="1"/>
</dbReference>
<dbReference type="FunFam" id="1.10.3470.10:FF:000003">
    <property type="entry name" value="Iron ABC transporter permease SitD"/>
    <property type="match status" value="1"/>
</dbReference>
<accession>A0A7G9RZF8</accession>
<dbReference type="RefSeq" id="WP_187534103.1">
    <property type="nucleotide sequence ID" value="NZ_CBCSHU010000017.1"/>
</dbReference>
<evidence type="ECO:0000256" key="7">
    <source>
        <dbReference type="SAM" id="Phobius"/>
    </source>
</evidence>
<keyword evidence="9" id="KW-1185">Reference proteome</keyword>
<proteinExistence type="inferred from homology"/>
<dbReference type="GO" id="GO:0043190">
    <property type="term" value="C:ATP-binding cassette (ABC) transporter complex"/>
    <property type="evidence" value="ECO:0007669"/>
    <property type="project" value="InterPro"/>
</dbReference>
<gene>
    <name evidence="8" type="ORF">H9L01_01015</name>
</gene>
<keyword evidence="3 6" id="KW-0812">Transmembrane</keyword>
<dbReference type="AlphaFoldDB" id="A0A7G9RZF8"/>
<dbReference type="Gene3D" id="1.10.3470.10">
    <property type="entry name" value="ABC transporter involved in vitamin B12 uptake, BtuC"/>
    <property type="match status" value="1"/>
</dbReference>
<dbReference type="KEGG" id="eio:H9L01_01015"/>
<dbReference type="InterPro" id="IPR037294">
    <property type="entry name" value="ABC_BtuC-like"/>
</dbReference>
<dbReference type="GO" id="GO:0010043">
    <property type="term" value="P:response to zinc ion"/>
    <property type="evidence" value="ECO:0007669"/>
    <property type="project" value="TreeGrafter"/>
</dbReference>
<feature type="transmembrane region" description="Helical" evidence="7">
    <location>
        <begin position="181"/>
        <end position="209"/>
    </location>
</feature>
<name>A0A7G9RZF8_9FIRM</name>
<evidence type="ECO:0000256" key="3">
    <source>
        <dbReference type="ARBA" id="ARBA00022692"/>
    </source>
</evidence>
<dbReference type="CDD" id="cd06550">
    <property type="entry name" value="TM_ABC_iron-siderophores_like"/>
    <property type="match status" value="1"/>
</dbReference>
<evidence type="ECO:0000256" key="6">
    <source>
        <dbReference type="RuleBase" id="RU003943"/>
    </source>
</evidence>
<feature type="transmembrane region" description="Helical" evidence="7">
    <location>
        <begin position="221"/>
        <end position="242"/>
    </location>
</feature>
<evidence type="ECO:0000313" key="9">
    <source>
        <dbReference type="Proteomes" id="UP000515928"/>
    </source>
</evidence>
<dbReference type="Pfam" id="PF00950">
    <property type="entry name" value="ABC-3"/>
    <property type="match status" value="1"/>
</dbReference>
<keyword evidence="5 7" id="KW-0472">Membrane</keyword>
<keyword evidence="4 7" id="KW-1133">Transmembrane helix</keyword>
<evidence type="ECO:0000256" key="4">
    <source>
        <dbReference type="ARBA" id="ARBA00022989"/>
    </source>
</evidence>
<evidence type="ECO:0000256" key="2">
    <source>
        <dbReference type="ARBA" id="ARBA00008034"/>
    </source>
</evidence>
<dbReference type="GO" id="GO:0055085">
    <property type="term" value="P:transmembrane transport"/>
    <property type="evidence" value="ECO:0007669"/>
    <property type="project" value="InterPro"/>
</dbReference>
<feature type="transmembrane region" description="Helical" evidence="7">
    <location>
        <begin position="137"/>
        <end position="156"/>
    </location>
</feature>
<comment type="subcellular location">
    <subcellularLocation>
        <location evidence="6">Cell membrane</location>
        <topology evidence="6">Multi-pass membrane protein</topology>
    </subcellularLocation>
    <subcellularLocation>
        <location evidence="1">Membrane</location>
        <topology evidence="1">Multi-pass membrane protein</topology>
    </subcellularLocation>
</comment>
<feature type="transmembrane region" description="Helical" evidence="7">
    <location>
        <begin position="254"/>
        <end position="279"/>
    </location>
</feature>
<reference evidence="8 9" key="1">
    <citation type="submission" date="2020-08" db="EMBL/GenBank/DDBJ databases">
        <title>Genome sequence of Erysipelothrix inopinata DSM 15511T.</title>
        <authorList>
            <person name="Hyun D.-W."/>
            <person name="Bae J.-W."/>
        </authorList>
    </citation>
    <scope>NUCLEOTIDE SEQUENCE [LARGE SCALE GENOMIC DNA]</scope>
    <source>
        <strain evidence="8 9">DSM 15511</strain>
    </source>
</reference>
<comment type="similarity">
    <text evidence="2 6">Belongs to the ABC-3 integral membrane protein family.</text>
</comment>
<evidence type="ECO:0000256" key="5">
    <source>
        <dbReference type="ARBA" id="ARBA00023136"/>
    </source>
</evidence>
<feature type="transmembrane region" description="Helical" evidence="7">
    <location>
        <begin position="61"/>
        <end position="86"/>
    </location>
</feature>
<organism evidence="8 9">
    <name type="scientific">Erysipelothrix inopinata</name>
    <dbReference type="NCBI Taxonomy" id="225084"/>
    <lineage>
        <taxon>Bacteria</taxon>
        <taxon>Bacillati</taxon>
        <taxon>Bacillota</taxon>
        <taxon>Erysipelotrichia</taxon>
        <taxon>Erysipelotrichales</taxon>
        <taxon>Erysipelotrichaceae</taxon>
        <taxon>Erysipelothrix</taxon>
    </lineage>
</organism>
<feature type="transmembrane region" description="Helical" evidence="7">
    <location>
        <begin position="98"/>
        <end position="116"/>
    </location>
</feature>
<evidence type="ECO:0000256" key="1">
    <source>
        <dbReference type="ARBA" id="ARBA00004141"/>
    </source>
</evidence>
<keyword evidence="6" id="KW-0813">Transport</keyword>
<sequence length="289" mass="31183">MELISAFINDLMVYDFLQKALFTSVMVGIIAGVIGCFIILRGMSLMGDAISHAVLPGVAASYMLGINYFYGAVVMGLITSLTIGFVNQNSKLKSDTSIGIIFSAFLALGIIMFMKAQTAVSLDSILFGNVLMVKDSDMWLTLGIGIFVLAVILILYKEFLITSFDPTIASSYGINANRYHYLLMVLLTLVTVASLQTVGVILVVAMLITPAATAYLLTHKLSTMIGLSALFGTVSSIVGLFLSSTYNLSSGPVIVLVATSFFVIAFLFAPKQGVVWNFIRKQKAKQRFA</sequence>
<dbReference type="GO" id="GO:0071281">
    <property type="term" value="P:cellular response to iron ion"/>
    <property type="evidence" value="ECO:0007669"/>
    <property type="project" value="UniProtKB-ARBA"/>
</dbReference>
<dbReference type="EMBL" id="CP060715">
    <property type="protein sequence ID" value="QNN60983.1"/>
    <property type="molecule type" value="Genomic_DNA"/>
</dbReference>
<dbReference type="InterPro" id="IPR001626">
    <property type="entry name" value="ABC_TroCD"/>
</dbReference>
<dbReference type="SUPFAM" id="SSF81345">
    <property type="entry name" value="ABC transporter involved in vitamin B12 uptake, BtuC"/>
    <property type="match status" value="1"/>
</dbReference>
<protein>
    <submittedName>
        <fullName evidence="8">Metal ABC transporter permease</fullName>
    </submittedName>
</protein>
<dbReference type="Proteomes" id="UP000515928">
    <property type="component" value="Chromosome"/>
</dbReference>